<dbReference type="PANTHER" id="PTHR33069:SF3">
    <property type="entry name" value="DYNEIN HEAVY CHAIN TAIL DOMAIN-CONTAINING PROTEIN"/>
    <property type="match status" value="1"/>
</dbReference>
<feature type="non-terminal residue" evidence="1">
    <location>
        <position position="162"/>
    </location>
</feature>
<reference evidence="2" key="1">
    <citation type="submission" date="2014-03" db="EMBL/GenBank/DDBJ databases">
        <title>The Genome Sequence of Puccinia striiformis f. sp. tritici PST-78.</title>
        <authorList>
            <consortium name="The Broad Institute Genome Sequencing Platform"/>
            <person name="Cuomo C."/>
            <person name="Hulbert S."/>
            <person name="Chen X."/>
            <person name="Walker B."/>
            <person name="Young S.K."/>
            <person name="Zeng Q."/>
            <person name="Gargeya S."/>
            <person name="Fitzgerald M."/>
            <person name="Haas B."/>
            <person name="Abouelleil A."/>
            <person name="Alvarado L."/>
            <person name="Arachchi H.M."/>
            <person name="Berlin A.M."/>
            <person name="Chapman S.B."/>
            <person name="Goldberg J."/>
            <person name="Griggs A."/>
            <person name="Gujja S."/>
            <person name="Hansen M."/>
            <person name="Howarth C."/>
            <person name="Imamovic A."/>
            <person name="Larimer J."/>
            <person name="McCowan C."/>
            <person name="Montmayeur A."/>
            <person name="Murphy C."/>
            <person name="Neiman D."/>
            <person name="Pearson M."/>
            <person name="Priest M."/>
            <person name="Roberts A."/>
            <person name="Saif S."/>
            <person name="Shea T."/>
            <person name="Sisk P."/>
            <person name="Sykes S."/>
            <person name="Wortman J."/>
            <person name="Nusbaum C."/>
            <person name="Birren B."/>
        </authorList>
    </citation>
    <scope>NUCLEOTIDE SEQUENCE [LARGE SCALE GENOMIC DNA]</scope>
    <source>
        <strain evidence="2">race PST-78</strain>
    </source>
</reference>
<feature type="non-terminal residue" evidence="1">
    <location>
        <position position="1"/>
    </location>
</feature>
<accession>A0A0L0UJY0</accession>
<comment type="caution">
    <text evidence="1">The sequence shown here is derived from an EMBL/GenBank/DDBJ whole genome shotgun (WGS) entry which is preliminary data.</text>
</comment>
<proteinExistence type="predicted"/>
<protein>
    <submittedName>
        <fullName evidence="1">Uncharacterized protein</fullName>
    </submittedName>
</protein>
<name>A0A0L0UJY0_9BASI</name>
<evidence type="ECO:0000313" key="1">
    <source>
        <dbReference type="EMBL" id="KNE86989.1"/>
    </source>
</evidence>
<keyword evidence="2" id="KW-1185">Reference proteome</keyword>
<gene>
    <name evidence="1" type="ORF">PSTG_19642</name>
</gene>
<dbReference type="EMBL" id="AJIL01007251">
    <property type="protein sequence ID" value="KNE86989.1"/>
    <property type="molecule type" value="Genomic_DNA"/>
</dbReference>
<organism evidence="1 2">
    <name type="scientific">Puccinia striiformis f. sp. tritici PST-78</name>
    <dbReference type="NCBI Taxonomy" id="1165861"/>
    <lineage>
        <taxon>Eukaryota</taxon>
        <taxon>Fungi</taxon>
        <taxon>Dikarya</taxon>
        <taxon>Basidiomycota</taxon>
        <taxon>Pucciniomycotina</taxon>
        <taxon>Pucciniomycetes</taxon>
        <taxon>Pucciniales</taxon>
        <taxon>Pucciniaceae</taxon>
        <taxon>Puccinia</taxon>
    </lineage>
</organism>
<dbReference type="PANTHER" id="PTHR33069">
    <property type="entry name" value="CHROMOSOME 7, WHOLE GENOME SHOTGUN SEQUENCE-RELATED"/>
    <property type="match status" value="1"/>
</dbReference>
<dbReference type="AlphaFoldDB" id="A0A0L0UJY0"/>
<sequence>FILGGEDNPQAQHYERKLSIPSTTINQTDFSLDRSFLVLVAAELGRVHNAYVVFWDRIHNRPDPLELISQVDIRKELWDQLQSKRLPSLRRQINSLANALASPSSDYQNKPVSKLKLVLKILAKLDTILGKIKFAIACISPDIEPIRVRIDQDFKKLKSFIC</sequence>
<evidence type="ECO:0000313" key="2">
    <source>
        <dbReference type="Proteomes" id="UP000054564"/>
    </source>
</evidence>
<dbReference type="Proteomes" id="UP000054564">
    <property type="component" value="Unassembled WGS sequence"/>
</dbReference>